<sequence>CASAFQCACAFHCASYVTTTKWGRRETDYQSARKSKIKLGQHRIYLDDISAQNE</sequence>
<evidence type="ECO:0000313" key="1">
    <source>
        <dbReference type="EMBL" id="CEK75819.1"/>
    </source>
</evidence>
<accession>A0A0B7A4D7</accession>
<name>A0A0B7A4D7_9EUPU</name>
<dbReference type="AlphaFoldDB" id="A0A0B7A4D7"/>
<feature type="non-terminal residue" evidence="1">
    <location>
        <position position="1"/>
    </location>
</feature>
<protein>
    <submittedName>
        <fullName evidence="1">Uncharacterized protein</fullName>
    </submittedName>
</protein>
<gene>
    <name evidence="1" type="primary">ORF97162</name>
</gene>
<reference evidence="1" key="1">
    <citation type="submission" date="2014-12" db="EMBL/GenBank/DDBJ databases">
        <title>Insight into the proteome of Arion vulgaris.</title>
        <authorList>
            <person name="Aradska J."/>
            <person name="Bulat T."/>
            <person name="Smidak R."/>
            <person name="Sarate P."/>
            <person name="Gangsoo J."/>
            <person name="Sialana F."/>
            <person name="Bilban M."/>
            <person name="Lubec G."/>
        </authorList>
    </citation>
    <scope>NUCLEOTIDE SEQUENCE</scope>
    <source>
        <tissue evidence="1">Skin</tissue>
    </source>
</reference>
<dbReference type="EMBL" id="HACG01028954">
    <property type="protein sequence ID" value="CEK75819.1"/>
    <property type="molecule type" value="Transcribed_RNA"/>
</dbReference>
<organism evidence="1">
    <name type="scientific">Arion vulgaris</name>
    <dbReference type="NCBI Taxonomy" id="1028688"/>
    <lineage>
        <taxon>Eukaryota</taxon>
        <taxon>Metazoa</taxon>
        <taxon>Spiralia</taxon>
        <taxon>Lophotrochozoa</taxon>
        <taxon>Mollusca</taxon>
        <taxon>Gastropoda</taxon>
        <taxon>Heterobranchia</taxon>
        <taxon>Euthyneura</taxon>
        <taxon>Panpulmonata</taxon>
        <taxon>Eupulmonata</taxon>
        <taxon>Stylommatophora</taxon>
        <taxon>Helicina</taxon>
        <taxon>Arionoidea</taxon>
        <taxon>Arionidae</taxon>
        <taxon>Arion</taxon>
    </lineage>
</organism>
<proteinExistence type="predicted"/>